<feature type="region of interest" description="Disordered" evidence="1">
    <location>
        <begin position="132"/>
        <end position="157"/>
    </location>
</feature>
<accession>A0ABP7EJY9</accession>
<sequence length="220" mass="21721">MVSMGRAGLCVGLAIAALSVGGCGAAVSGEAGGSGTAGKAGTTSSAAPSTTSARLRVGGGGSDAREPSYGPAFPLTLRRTGGIAGFDDRILLGLDGRVRVETRSVHGRVCTLGAQQQRQLVLLLATVRLDPSGSGPSVTDLPTGDLAPVDPDSPDSVTDPIVISVTDAEARPIDLSDPSLGEVSGLVGNLVNDVTLSVPATTRCTTPSASTTPSTSAAAR</sequence>
<feature type="compositionally biased region" description="Low complexity" evidence="1">
    <location>
        <begin position="39"/>
        <end position="53"/>
    </location>
</feature>
<evidence type="ECO:0000256" key="2">
    <source>
        <dbReference type="SAM" id="SignalP"/>
    </source>
</evidence>
<evidence type="ECO:0000313" key="4">
    <source>
        <dbReference type="Proteomes" id="UP001501468"/>
    </source>
</evidence>
<organism evidence="3 4">
    <name type="scientific">Terrabacter ginsenosidimutans</name>
    <dbReference type="NCBI Taxonomy" id="490575"/>
    <lineage>
        <taxon>Bacteria</taxon>
        <taxon>Bacillati</taxon>
        <taxon>Actinomycetota</taxon>
        <taxon>Actinomycetes</taxon>
        <taxon>Micrococcales</taxon>
        <taxon>Intrasporangiaceae</taxon>
        <taxon>Terrabacter</taxon>
    </lineage>
</organism>
<evidence type="ECO:0000313" key="3">
    <source>
        <dbReference type="EMBL" id="GAA3720347.1"/>
    </source>
</evidence>
<gene>
    <name evidence="3" type="ORF">GCM10022399_40870</name>
</gene>
<feature type="signal peptide" evidence="2">
    <location>
        <begin position="1"/>
        <end position="25"/>
    </location>
</feature>
<name>A0ABP7EJY9_9MICO</name>
<evidence type="ECO:0000256" key="1">
    <source>
        <dbReference type="SAM" id="MobiDB-lite"/>
    </source>
</evidence>
<dbReference type="Proteomes" id="UP001501468">
    <property type="component" value="Unassembled WGS sequence"/>
</dbReference>
<comment type="caution">
    <text evidence="3">The sequence shown here is derived from an EMBL/GenBank/DDBJ whole genome shotgun (WGS) entry which is preliminary data.</text>
</comment>
<proteinExistence type="predicted"/>
<dbReference type="PROSITE" id="PS51257">
    <property type="entry name" value="PROKAR_LIPOPROTEIN"/>
    <property type="match status" value="1"/>
</dbReference>
<reference evidence="4" key="1">
    <citation type="journal article" date="2019" name="Int. J. Syst. Evol. Microbiol.">
        <title>The Global Catalogue of Microorganisms (GCM) 10K type strain sequencing project: providing services to taxonomists for standard genome sequencing and annotation.</title>
        <authorList>
            <consortium name="The Broad Institute Genomics Platform"/>
            <consortium name="The Broad Institute Genome Sequencing Center for Infectious Disease"/>
            <person name="Wu L."/>
            <person name="Ma J."/>
        </authorList>
    </citation>
    <scope>NUCLEOTIDE SEQUENCE [LARGE SCALE GENOMIC DNA]</scope>
    <source>
        <strain evidence="4">JCM 17125</strain>
    </source>
</reference>
<feature type="region of interest" description="Disordered" evidence="1">
    <location>
        <begin position="34"/>
        <end position="72"/>
    </location>
</feature>
<feature type="chain" id="PRO_5046730234" evidence="2">
    <location>
        <begin position="26"/>
        <end position="220"/>
    </location>
</feature>
<protein>
    <submittedName>
        <fullName evidence="3">Uncharacterized protein</fullName>
    </submittedName>
</protein>
<feature type="compositionally biased region" description="Low complexity" evidence="1">
    <location>
        <begin position="148"/>
        <end position="157"/>
    </location>
</feature>
<keyword evidence="4" id="KW-1185">Reference proteome</keyword>
<dbReference type="EMBL" id="BAABDC010000011">
    <property type="protein sequence ID" value="GAA3720347.1"/>
    <property type="molecule type" value="Genomic_DNA"/>
</dbReference>
<keyword evidence="2" id="KW-0732">Signal</keyword>